<reference evidence="2 3" key="1">
    <citation type="submission" date="2018-06" db="EMBL/GenBank/DDBJ databases">
        <title>Draft genome sequence of Modestobacter versicolor CP153-2.</title>
        <authorList>
            <person name="Gundlapally S.R."/>
        </authorList>
    </citation>
    <scope>NUCLEOTIDE SEQUENCE [LARGE SCALE GENOMIC DNA]</scope>
    <source>
        <strain evidence="2 3">CP153-2</strain>
    </source>
</reference>
<evidence type="ECO:0000313" key="2">
    <source>
        <dbReference type="EMBL" id="PZA23176.1"/>
    </source>
</evidence>
<dbReference type="AlphaFoldDB" id="A0A323VK07"/>
<dbReference type="EMBL" id="QKNV01000010">
    <property type="protein sequence ID" value="PZA23176.1"/>
    <property type="molecule type" value="Genomic_DNA"/>
</dbReference>
<gene>
    <name evidence="2" type="ORF">DMO24_01040</name>
    <name evidence="1" type="ORF">FHX36_003944</name>
</gene>
<dbReference type="RefSeq" id="WP_110550466.1">
    <property type="nucleotide sequence ID" value="NZ_JACIBU010000001.1"/>
</dbReference>
<dbReference type="OrthoDB" id="5240362at2"/>
<evidence type="ECO:0000313" key="1">
    <source>
        <dbReference type="EMBL" id="MBB3678209.1"/>
    </source>
</evidence>
<reference evidence="1 4" key="2">
    <citation type="submission" date="2020-08" db="EMBL/GenBank/DDBJ databases">
        <title>Sequencing the genomes of 1000 actinobacteria strains.</title>
        <authorList>
            <person name="Klenk H.-P."/>
        </authorList>
    </citation>
    <scope>NUCLEOTIDE SEQUENCE [LARGE SCALE GENOMIC DNA]</scope>
    <source>
        <strain evidence="1 4">DSM 16678</strain>
    </source>
</reference>
<dbReference type="Proteomes" id="UP000580718">
    <property type="component" value="Unassembled WGS sequence"/>
</dbReference>
<proteinExistence type="predicted"/>
<name>A0A323VK07_9ACTN</name>
<protein>
    <submittedName>
        <fullName evidence="2">Uncharacterized protein</fullName>
    </submittedName>
</protein>
<accession>A0A323VK07</accession>
<organism evidence="2 3">
    <name type="scientific">Modestobacter versicolor</name>
    <dbReference type="NCBI Taxonomy" id="429133"/>
    <lineage>
        <taxon>Bacteria</taxon>
        <taxon>Bacillati</taxon>
        <taxon>Actinomycetota</taxon>
        <taxon>Actinomycetes</taxon>
        <taxon>Geodermatophilales</taxon>
        <taxon>Geodermatophilaceae</taxon>
        <taxon>Modestobacter</taxon>
    </lineage>
</organism>
<evidence type="ECO:0000313" key="4">
    <source>
        <dbReference type="Proteomes" id="UP000580718"/>
    </source>
</evidence>
<keyword evidence="3" id="KW-1185">Reference proteome</keyword>
<sequence length="214" mass="22200">MTSPTAAWEHVQVQGARLLLTGWAFDADSPGTTTRPLVSVDGETWGSAEQLARADVAAAFPVAGPSAGWSFERSVAPGRHRVCVTVPDVGRAPGADLGCRDVVTSRALPIGNVDVRTAASGVITLSGWALDPDDPTASIEVTAYDAYNRTDRRVTADEDRPDIAVTFPGAGPAHGWSMELPQGSSGGGWTVCATADTGWGTRSLGCGFVPDTHP</sequence>
<evidence type="ECO:0000313" key="3">
    <source>
        <dbReference type="Proteomes" id="UP000247602"/>
    </source>
</evidence>
<comment type="caution">
    <text evidence="2">The sequence shown here is derived from an EMBL/GenBank/DDBJ whole genome shotgun (WGS) entry which is preliminary data.</text>
</comment>
<dbReference type="EMBL" id="JACIBU010000001">
    <property type="protein sequence ID" value="MBB3678209.1"/>
    <property type="molecule type" value="Genomic_DNA"/>
</dbReference>
<dbReference type="Proteomes" id="UP000247602">
    <property type="component" value="Unassembled WGS sequence"/>
</dbReference>